<feature type="transmembrane region" description="Helical" evidence="1">
    <location>
        <begin position="107"/>
        <end position="127"/>
    </location>
</feature>
<reference evidence="2 3" key="1">
    <citation type="submission" date="2019-07" db="EMBL/GenBank/DDBJ databases">
        <title>Whole genome shotgun sequence of Acetobacter nitrogenifigens NBRC 105050.</title>
        <authorList>
            <person name="Hosoyama A."/>
            <person name="Uohara A."/>
            <person name="Ohji S."/>
            <person name="Ichikawa N."/>
        </authorList>
    </citation>
    <scope>NUCLEOTIDE SEQUENCE [LARGE SCALE GENOMIC DNA]</scope>
    <source>
        <strain evidence="2 3">NBRC 105050</strain>
    </source>
</reference>
<dbReference type="EMBL" id="BJYF01000010">
    <property type="protein sequence ID" value="GEN60066.1"/>
    <property type="molecule type" value="Genomic_DNA"/>
</dbReference>
<proteinExistence type="predicted"/>
<evidence type="ECO:0000256" key="1">
    <source>
        <dbReference type="SAM" id="Phobius"/>
    </source>
</evidence>
<feature type="transmembrane region" description="Helical" evidence="1">
    <location>
        <begin position="173"/>
        <end position="190"/>
    </location>
</feature>
<keyword evidence="3" id="KW-1185">Reference proteome</keyword>
<dbReference type="AlphaFoldDB" id="A0A511XAU6"/>
<keyword evidence="1" id="KW-0472">Membrane</keyword>
<name>A0A511XAU6_9PROT</name>
<gene>
    <name evidence="2" type="ORF">ANI02nite_19500</name>
</gene>
<organism evidence="2 3">
    <name type="scientific">Acetobacter nitrogenifigens DSM 23921 = NBRC 105050</name>
    <dbReference type="NCBI Taxonomy" id="1120919"/>
    <lineage>
        <taxon>Bacteria</taxon>
        <taxon>Pseudomonadati</taxon>
        <taxon>Pseudomonadota</taxon>
        <taxon>Alphaproteobacteria</taxon>
        <taxon>Acetobacterales</taxon>
        <taxon>Acetobacteraceae</taxon>
        <taxon>Acetobacter</taxon>
    </lineage>
</organism>
<protein>
    <recommendedName>
        <fullName evidence="4">YfhO family protein</fullName>
    </recommendedName>
</protein>
<evidence type="ECO:0008006" key="4">
    <source>
        <dbReference type="Google" id="ProtNLM"/>
    </source>
</evidence>
<feature type="transmembrane region" description="Helical" evidence="1">
    <location>
        <begin position="873"/>
        <end position="894"/>
    </location>
</feature>
<feature type="transmembrane region" description="Helical" evidence="1">
    <location>
        <begin position="202"/>
        <end position="232"/>
    </location>
</feature>
<feature type="transmembrane region" description="Helical" evidence="1">
    <location>
        <begin position="461"/>
        <end position="481"/>
    </location>
</feature>
<feature type="transmembrane region" description="Helical" evidence="1">
    <location>
        <begin position="488"/>
        <end position="508"/>
    </location>
</feature>
<sequence>MPRTITNPITREWLALIFLLALPFLIHAPGLLGFLSEDPIYSFLKFGPLPEDPVLPGFPGWLDPNSGATTQALGASAARQWLSGHVPWWDSYSGIGMPMAAEMQSSALFFPFVLLLALPNGLVLLKIAMQCLAGFAMYGLAREMRISFGARIVVSTLMECSGTFAWFSHGPIMPVPFLPMLVWGIMRCGGNRDAGRRWGWLLVALGIGGSIIAGFPETAFLDGLLALVIAIWRIGISRHGLPTALHIIGGGFLGVLLSAPAWVPFILLIRNAYLGQNSDIGTAHADVANAAMLLFPYLLGPPQFAFFVQANEAARALWWHTSAYCDFTLILAALVGLAGAVFSSRRTGSVAWRGLRVVLGLYLLMTGMKVFGIQPGQYLMDMIPGIRQTMTHIYIGPSWWFALSLLAGLAFDDTRTAAKAAVRHACVLTFVPLAVTSVLVVSGARSAIAELWTHGHHYHALVAWSFMWAVTTATLLLWGFWKSGKSGRVLVGMTLSVNSVVLFSVPLLCGVKPVRSDESALSALRHLTRLQRVLSLNALAPNYGAYYGIASINYTYLPVPRNFANEIAAHAISDGDPTQYIPAGLSRSMSDTPEYWQNIQTIPQLGSGQTLEWLRKQSVGFIVARNGTDVWRDRAASSIGPGSAVPVPLGTGTVRGQITLPAPGKDGKETTATIRKIGVSLGTYQGASRGRIEMSLCASDDCVTATGELDRANDNRLTWLDLSHPLTVSQTGERTLDVTIRGSQTDRPAALWMWPARQRQAEHIPFFAVDYNFNQPGLETIYSDPYVFIQTIPGAAPYFSAPGCIVKPTDRNALSADCPVGTTLVRHELYAEHWHATLNGASVPVGMTEDGLHQTVTLPPGKSAITFDYRPPGYRLLCTLFGLGLAGCAGWLMMERRRQRL</sequence>
<feature type="transmembrane region" description="Helical" evidence="1">
    <location>
        <begin position="420"/>
        <end position="441"/>
    </location>
</feature>
<feature type="transmembrane region" description="Helical" evidence="1">
    <location>
        <begin position="244"/>
        <end position="268"/>
    </location>
</feature>
<feature type="transmembrane region" description="Helical" evidence="1">
    <location>
        <begin position="148"/>
        <end position="167"/>
    </location>
</feature>
<feature type="transmembrane region" description="Helical" evidence="1">
    <location>
        <begin position="12"/>
        <end position="35"/>
    </location>
</feature>
<dbReference type="Proteomes" id="UP000321635">
    <property type="component" value="Unassembled WGS sequence"/>
</dbReference>
<evidence type="ECO:0000313" key="2">
    <source>
        <dbReference type="EMBL" id="GEN60066.1"/>
    </source>
</evidence>
<comment type="caution">
    <text evidence="2">The sequence shown here is derived from an EMBL/GenBank/DDBJ whole genome shotgun (WGS) entry which is preliminary data.</text>
</comment>
<evidence type="ECO:0000313" key="3">
    <source>
        <dbReference type="Proteomes" id="UP000321635"/>
    </source>
</evidence>
<feature type="transmembrane region" description="Helical" evidence="1">
    <location>
        <begin position="319"/>
        <end position="342"/>
    </location>
</feature>
<keyword evidence="1" id="KW-1133">Transmembrane helix</keyword>
<feature type="transmembrane region" description="Helical" evidence="1">
    <location>
        <begin position="354"/>
        <end position="373"/>
    </location>
</feature>
<keyword evidence="1" id="KW-0812">Transmembrane</keyword>
<feature type="transmembrane region" description="Helical" evidence="1">
    <location>
        <begin position="393"/>
        <end position="411"/>
    </location>
</feature>
<accession>A0A511XAU6</accession>